<name>A0A1B6DE23_9HEMI</name>
<feature type="compositionally biased region" description="Polar residues" evidence="1">
    <location>
        <begin position="104"/>
        <end position="115"/>
    </location>
</feature>
<feature type="compositionally biased region" description="Low complexity" evidence="1">
    <location>
        <begin position="117"/>
        <end position="136"/>
    </location>
</feature>
<dbReference type="AlphaFoldDB" id="A0A1B6DE23"/>
<feature type="non-terminal residue" evidence="2">
    <location>
        <position position="223"/>
    </location>
</feature>
<accession>A0A1B6DE23</accession>
<organism evidence="2">
    <name type="scientific">Clastoptera arizonana</name>
    <name type="common">Arizona spittle bug</name>
    <dbReference type="NCBI Taxonomy" id="38151"/>
    <lineage>
        <taxon>Eukaryota</taxon>
        <taxon>Metazoa</taxon>
        <taxon>Ecdysozoa</taxon>
        <taxon>Arthropoda</taxon>
        <taxon>Hexapoda</taxon>
        <taxon>Insecta</taxon>
        <taxon>Pterygota</taxon>
        <taxon>Neoptera</taxon>
        <taxon>Paraneoptera</taxon>
        <taxon>Hemiptera</taxon>
        <taxon>Auchenorrhyncha</taxon>
        <taxon>Cercopoidea</taxon>
        <taxon>Clastopteridae</taxon>
        <taxon>Clastoptera</taxon>
    </lineage>
</organism>
<evidence type="ECO:0000256" key="1">
    <source>
        <dbReference type="SAM" id="MobiDB-lite"/>
    </source>
</evidence>
<sequence length="223" mass="26831">LLAEEVTEEVTTPIPTKPWSISTFHTSPWWTYPAYWIRRHPHLNKTNHAVYYPTTEEGPAEWTKPTELDAESESTQTELTTTRKSFVFDILEKRKKMPKENKPIGSTNDYPNQELSPPIYEEYPIYPNQNQYQNQIPYPPPYPRQVNDYPGYPVRDQHRYGDVPRYEEYPRYEYPRFKEYPRDGTSYHSYHNARQNRGRRGSRYRRRGRNKDSRKRNELGKHA</sequence>
<feature type="region of interest" description="Disordered" evidence="1">
    <location>
        <begin position="56"/>
        <end position="78"/>
    </location>
</feature>
<feature type="region of interest" description="Disordered" evidence="1">
    <location>
        <begin position="178"/>
        <end position="223"/>
    </location>
</feature>
<proteinExistence type="predicted"/>
<feature type="compositionally biased region" description="Basic residues" evidence="1">
    <location>
        <begin position="194"/>
        <end position="214"/>
    </location>
</feature>
<feature type="non-terminal residue" evidence="2">
    <location>
        <position position="1"/>
    </location>
</feature>
<feature type="compositionally biased region" description="Basic and acidic residues" evidence="1">
    <location>
        <begin position="155"/>
        <end position="166"/>
    </location>
</feature>
<evidence type="ECO:0000313" key="2">
    <source>
        <dbReference type="EMBL" id="JAS23919.1"/>
    </source>
</evidence>
<feature type="region of interest" description="Disordered" evidence="1">
    <location>
        <begin position="98"/>
        <end position="166"/>
    </location>
</feature>
<protein>
    <submittedName>
        <fullName evidence="2">Uncharacterized protein</fullName>
    </submittedName>
</protein>
<reference evidence="2" key="1">
    <citation type="submission" date="2015-12" db="EMBL/GenBank/DDBJ databases">
        <title>De novo transcriptome assembly of four potential Pierce s Disease insect vectors from Arizona vineyards.</title>
        <authorList>
            <person name="Tassone E.E."/>
        </authorList>
    </citation>
    <scope>NUCLEOTIDE SEQUENCE</scope>
</reference>
<dbReference type="EMBL" id="GEDC01013379">
    <property type="protein sequence ID" value="JAS23919.1"/>
    <property type="molecule type" value="Transcribed_RNA"/>
</dbReference>
<gene>
    <name evidence="2" type="ORF">g.225</name>
</gene>